<dbReference type="Proteomes" id="UP000011715">
    <property type="component" value="Unassembled WGS sequence"/>
</dbReference>
<dbReference type="OrthoDB" id="5419162at2759"/>
<gene>
    <name evidence="2" type="ORF">MAPG_10012</name>
</gene>
<dbReference type="AlphaFoldDB" id="A0A0C4EBG5"/>
<protein>
    <submittedName>
        <fullName evidence="2 3">Uncharacterized protein</fullName>
    </submittedName>
</protein>
<dbReference type="EMBL" id="ADBL01002567">
    <property type="status" value="NOT_ANNOTATED_CDS"/>
    <property type="molecule type" value="Genomic_DNA"/>
</dbReference>
<name>A0A0C4EBG5_MAGP6</name>
<evidence type="ECO:0000313" key="3">
    <source>
        <dbReference type="EnsemblFungi" id="MAPG_10012T0"/>
    </source>
</evidence>
<feature type="region of interest" description="Disordered" evidence="1">
    <location>
        <begin position="71"/>
        <end position="90"/>
    </location>
</feature>
<evidence type="ECO:0000313" key="4">
    <source>
        <dbReference type="Proteomes" id="UP000011715"/>
    </source>
</evidence>
<dbReference type="EMBL" id="GL876977">
    <property type="protein sequence ID" value="KLU91494.1"/>
    <property type="molecule type" value="Genomic_DNA"/>
</dbReference>
<dbReference type="eggNOG" id="ENOG502TEDS">
    <property type="taxonomic scope" value="Eukaryota"/>
</dbReference>
<dbReference type="EMBL" id="ADBL01002568">
    <property type="status" value="NOT_ANNOTATED_CDS"/>
    <property type="molecule type" value="Genomic_DNA"/>
</dbReference>
<reference evidence="4" key="1">
    <citation type="submission" date="2010-05" db="EMBL/GenBank/DDBJ databases">
        <title>The genome sequence of Magnaporthe poae strain ATCC 64411.</title>
        <authorList>
            <person name="Ma L.-J."/>
            <person name="Dead R."/>
            <person name="Young S."/>
            <person name="Zeng Q."/>
            <person name="Koehrsen M."/>
            <person name="Alvarado L."/>
            <person name="Berlin A."/>
            <person name="Chapman S.B."/>
            <person name="Chen Z."/>
            <person name="Freedman E."/>
            <person name="Gellesch M."/>
            <person name="Goldberg J."/>
            <person name="Griggs A."/>
            <person name="Gujja S."/>
            <person name="Heilman E.R."/>
            <person name="Heiman D."/>
            <person name="Hepburn T."/>
            <person name="Howarth C."/>
            <person name="Jen D."/>
            <person name="Larson L."/>
            <person name="Mehta T."/>
            <person name="Neiman D."/>
            <person name="Pearson M."/>
            <person name="Roberts A."/>
            <person name="Saif S."/>
            <person name="Shea T."/>
            <person name="Shenoy N."/>
            <person name="Sisk P."/>
            <person name="Stolte C."/>
            <person name="Sykes S."/>
            <person name="Walk T."/>
            <person name="White J."/>
            <person name="Yandava C."/>
            <person name="Haas B."/>
            <person name="Nusbaum C."/>
            <person name="Birren B."/>
        </authorList>
    </citation>
    <scope>NUCLEOTIDE SEQUENCE [LARGE SCALE GENOMIC DNA]</scope>
    <source>
        <strain evidence="4">ATCC 64411 / 73-15</strain>
    </source>
</reference>
<reference evidence="2" key="3">
    <citation type="submission" date="2011-03" db="EMBL/GenBank/DDBJ databases">
        <title>Annotation of Magnaporthe poae ATCC 64411.</title>
        <authorList>
            <person name="Ma L.-J."/>
            <person name="Dead R."/>
            <person name="Young S.K."/>
            <person name="Zeng Q."/>
            <person name="Gargeya S."/>
            <person name="Fitzgerald M."/>
            <person name="Haas B."/>
            <person name="Abouelleil A."/>
            <person name="Alvarado L."/>
            <person name="Arachchi H.M."/>
            <person name="Berlin A."/>
            <person name="Brown A."/>
            <person name="Chapman S.B."/>
            <person name="Chen Z."/>
            <person name="Dunbar C."/>
            <person name="Freedman E."/>
            <person name="Gearin G."/>
            <person name="Gellesch M."/>
            <person name="Goldberg J."/>
            <person name="Griggs A."/>
            <person name="Gujja S."/>
            <person name="Heiman D."/>
            <person name="Howarth C."/>
            <person name="Larson L."/>
            <person name="Lui A."/>
            <person name="MacDonald P.J.P."/>
            <person name="Mehta T."/>
            <person name="Montmayeur A."/>
            <person name="Murphy C."/>
            <person name="Neiman D."/>
            <person name="Pearson M."/>
            <person name="Priest M."/>
            <person name="Roberts A."/>
            <person name="Saif S."/>
            <person name="Shea T."/>
            <person name="Shenoy N."/>
            <person name="Sisk P."/>
            <person name="Stolte C."/>
            <person name="Sykes S."/>
            <person name="Yandava C."/>
            <person name="Wortman J."/>
            <person name="Nusbaum C."/>
            <person name="Birren B."/>
        </authorList>
    </citation>
    <scope>NUCLEOTIDE SEQUENCE</scope>
    <source>
        <strain evidence="2">ATCC 64411</strain>
    </source>
</reference>
<dbReference type="EnsemblFungi" id="MAPG_10012T0">
    <property type="protein sequence ID" value="MAPG_10012T0"/>
    <property type="gene ID" value="MAPG_10012"/>
</dbReference>
<sequence length="90" mass="9440">MQDDGSDGSDGAAAAQMAGTMGFAAFGAQTRPPGGGGGHGGPSSSPSSRQWWLDYYDPRFNENPWDQLEKSLGLEPRGSWLATSRGHARA</sequence>
<feature type="compositionally biased region" description="Low complexity" evidence="1">
    <location>
        <begin position="23"/>
        <end position="32"/>
    </location>
</feature>
<evidence type="ECO:0000313" key="2">
    <source>
        <dbReference type="EMBL" id="KLU91494.1"/>
    </source>
</evidence>
<feature type="region of interest" description="Disordered" evidence="1">
    <location>
        <begin position="23"/>
        <end position="51"/>
    </location>
</feature>
<evidence type="ECO:0000256" key="1">
    <source>
        <dbReference type="SAM" id="MobiDB-lite"/>
    </source>
</evidence>
<reference evidence="3" key="4">
    <citation type="journal article" date="2015" name="G3 (Bethesda)">
        <title>Genome sequences of three phytopathogenic species of the Magnaporthaceae family of fungi.</title>
        <authorList>
            <person name="Okagaki L.H."/>
            <person name="Nunes C.C."/>
            <person name="Sailsbery J."/>
            <person name="Clay B."/>
            <person name="Brown D."/>
            <person name="John T."/>
            <person name="Oh Y."/>
            <person name="Young N."/>
            <person name="Fitzgerald M."/>
            <person name="Haas B.J."/>
            <person name="Zeng Q."/>
            <person name="Young S."/>
            <person name="Adiconis X."/>
            <person name="Fan L."/>
            <person name="Levin J.Z."/>
            <person name="Mitchell T.K."/>
            <person name="Okubara P.A."/>
            <person name="Farman M.L."/>
            <person name="Kohn L.M."/>
            <person name="Birren B."/>
            <person name="Ma L.-J."/>
            <person name="Dean R.A."/>
        </authorList>
    </citation>
    <scope>NUCLEOTIDE SEQUENCE</scope>
    <source>
        <strain evidence="3">ATCC 64411 / 73-15</strain>
    </source>
</reference>
<keyword evidence="4" id="KW-1185">Reference proteome</keyword>
<proteinExistence type="predicted"/>
<organism evidence="3 4">
    <name type="scientific">Magnaporthiopsis poae (strain ATCC 64411 / 73-15)</name>
    <name type="common">Kentucky bluegrass fungus</name>
    <name type="synonym">Magnaporthe poae</name>
    <dbReference type="NCBI Taxonomy" id="644358"/>
    <lineage>
        <taxon>Eukaryota</taxon>
        <taxon>Fungi</taxon>
        <taxon>Dikarya</taxon>
        <taxon>Ascomycota</taxon>
        <taxon>Pezizomycotina</taxon>
        <taxon>Sordariomycetes</taxon>
        <taxon>Sordariomycetidae</taxon>
        <taxon>Magnaporthales</taxon>
        <taxon>Magnaporthaceae</taxon>
        <taxon>Magnaporthiopsis</taxon>
    </lineage>
</organism>
<dbReference type="VEuPathDB" id="FungiDB:MAPG_10012"/>
<accession>A0A0C4EBG5</accession>
<reference evidence="2" key="2">
    <citation type="submission" date="2010-05" db="EMBL/GenBank/DDBJ databases">
        <title>The Genome Sequence of Magnaporthe poae strain ATCC 64411.</title>
        <authorList>
            <consortium name="The Broad Institute Genome Sequencing Platform"/>
            <consortium name="Broad Institute Genome Sequencing Center for Infectious Disease"/>
            <person name="Ma L.-J."/>
            <person name="Dead R."/>
            <person name="Young S."/>
            <person name="Zeng Q."/>
            <person name="Koehrsen M."/>
            <person name="Alvarado L."/>
            <person name="Berlin A."/>
            <person name="Chapman S.B."/>
            <person name="Chen Z."/>
            <person name="Freedman E."/>
            <person name="Gellesch M."/>
            <person name="Goldberg J."/>
            <person name="Griggs A."/>
            <person name="Gujja S."/>
            <person name="Heilman E.R."/>
            <person name="Heiman D."/>
            <person name="Hepburn T."/>
            <person name="Howarth C."/>
            <person name="Jen D."/>
            <person name="Larson L."/>
            <person name="Mehta T."/>
            <person name="Neiman D."/>
            <person name="Pearson M."/>
            <person name="Roberts A."/>
            <person name="Saif S."/>
            <person name="Shea T."/>
            <person name="Shenoy N."/>
            <person name="Sisk P."/>
            <person name="Stolte C."/>
            <person name="Sykes S."/>
            <person name="Walk T."/>
            <person name="White J."/>
            <person name="Yandava C."/>
            <person name="Haas B."/>
            <person name="Nusbaum C."/>
            <person name="Birren B."/>
        </authorList>
    </citation>
    <scope>NUCLEOTIDE SEQUENCE</scope>
    <source>
        <strain evidence="2">ATCC 64411</strain>
    </source>
</reference>
<reference evidence="3" key="5">
    <citation type="submission" date="2015-06" db="UniProtKB">
        <authorList>
            <consortium name="EnsemblFungi"/>
        </authorList>
    </citation>
    <scope>IDENTIFICATION</scope>
    <source>
        <strain evidence="3">ATCC 64411</strain>
    </source>
</reference>